<protein>
    <submittedName>
        <fullName evidence="1">Uncharacterized protein</fullName>
    </submittedName>
</protein>
<evidence type="ECO:0000313" key="2">
    <source>
        <dbReference type="Proteomes" id="UP000011668"/>
    </source>
</evidence>
<dbReference type="AlphaFoldDB" id="L8X124"/>
<organism evidence="1 2">
    <name type="scientific">Thanatephorus cucumeris (strain AG1-IA)</name>
    <name type="common">Rice sheath blight fungus</name>
    <name type="synonym">Rhizoctonia solani</name>
    <dbReference type="NCBI Taxonomy" id="983506"/>
    <lineage>
        <taxon>Eukaryota</taxon>
        <taxon>Fungi</taxon>
        <taxon>Dikarya</taxon>
        <taxon>Basidiomycota</taxon>
        <taxon>Agaricomycotina</taxon>
        <taxon>Agaricomycetes</taxon>
        <taxon>Cantharellales</taxon>
        <taxon>Ceratobasidiaceae</taxon>
        <taxon>Rhizoctonia</taxon>
        <taxon>Rhizoctonia solani AG-1</taxon>
    </lineage>
</organism>
<keyword evidence="2" id="KW-1185">Reference proteome</keyword>
<dbReference type="HOGENOM" id="CLU_2238433_0_0_1"/>
<dbReference type="EMBL" id="AFRT01000445">
    <property type="protein sequence ID" value="ELU44041.1"/>
    <property type="molecule type" value="Genomic_DNA"/>
</dbReference>
<proteinExistence type="predicted"/>
<reference evidence="1 2" key="1">
    <citation type="journal article" date="2013" name="Nat. Commun.">
        <title>The evolution and pathogenic mechanisms of the rice sheath blight pathogen.</title>
        <authorList>
            <person name="Zheng A."/>
            <person name="Lin R."/>
            <person name="Xu L."/>
            <person name="Qin P."/>
            <person name="Tang C."/>
            <person name="Ai P."/>
            <person name="Zhang D."/>
            <person name="Liu Y."/>
            <person name="Sun Z."/>
            <person name="Feng H."/>
            <person name="Wang Y."/>
            <person name="Chen Y."/>
            <person name="Liang X."/>
            <person name="Fu R."/>
            <person name="Li Q."/>
            <person name="Zhang J."/>
            <person name="Yu X."/>
            <person name="Xie Z."/>
            <person name="Ding L."/>
            <person name="Guan P."/>
            <person name="Tang J."/>
            <person name="Liang Y."/>
            <person name="Wang S."/>
            <person name="Deng Q."/>
            <person name="Li S."/>
            <person name="Zhu J."/>
            <person name="Wang L."/>
            <person name="Liu H."/>
            <person name="Li P."/>
        </authorList>
    </citation>
    <scope>NUCLEOTIDE SEQUENCE [LARGE SCALE GENOMIC DNA]</scope>
    <source>
        <strain evidence="2">AG-1 IA</strain>
    </source>
</reference>
<sequence>MNVGIDEHMNESSVICDICEWSQIGGLDMAGIPETGVRVAGVAKKFHPPPERDGLLDTKRGQVCYPNLGSDVVAGKGAALDLFRKRRLKPQVLVMRLWGLRNTTS</sequence>
<comment type="caution">
    <text evidence="1">The sequence shown here is derived from an EMBL/GenBank/DDBJ whole genome shotgun (WGS) entry which is preliminary data.</text>
</comment>
<gene>
    <name evidence="1" type="ORF">AG1IA_01928</name>
</gene>
<evidence type="ECO:0000313" key="1">
    <source>
        <dbReference type="EMBL" id="ELU44041.1"/>
    </source>
</evidence>
<dbReference type="Proteomes" id="UP000011668">
    <property type="component" value="Unassembled WGS sequence"/>
</dbReference>
<name>L8X124_THACA</name>
<accession>L8X124</accession>